<comment type="caution">
    <text evidence="2">The sequence shown here is derived from an EMBL/GenBank/DDBJ whole genome shotgun (WGS) entry which is preliminary data.</text>
</comment>
<dbReference type="RefSeq" id="XP_067752349.1">
    <property type="nucleotide sequence ID" value="XM_067896192.1"/>
</dbReference>
<dbReference type="KEGG" id="phet:94286269"/>
<feature type="coiled-coil region" evidence="1">
    <location>
        <begin position="78"/>
        <end position="169"/>
    </location>
</feature>
<reference evidence="2 3" key="1">
    <citation type="submission" date="2021-02" db="EMBL/GenBank/DDBJ databases">
        <title>Porcisia hertigi Genome sequencing and assembly.</title>
        <authorList>
            <person name="Almutairi H."/>
            <person name="Gatherer D."/>
        </authorList>
    </citation>
    <scope>NUCLEOTIDE SEQUENCE [LARGE SCALE GENOMIC DNA]</scope>
    <source>
        <strain evidence="2 3">C119</strain>
    </source>
</reference>
<proteinExistence type="predicted"/>
<evidence type="ECO:0000256" key="1">
    <source>
        <dbReference type="SAM" id="Coils"/>
    </source>
</evidence>
<dbReference type="PANTHER" id="PTHR35706:SF1">
    <property type="entry name" value="EMBRYOGENESIS-LIKE PROTEIN"/>
    <property type="match status" value="1"/>
</dbReference>
<dbReference type="OrthoDB" id="273230at2759"/>
<sequence>MLYRTVQSRFRSVRQCLPNGVAAWTALHVPRHGGELCSSLRSSRTSSTTVRLCTTKGVLCASTRYEHTTTAAQLPEKELSAKEQLDELMESFEEARELIAEASESVGTTYFAEDIEDAMNQTRDVLRRWESLQGMMEREGSVEQLQKVRNMYALRIKQLEAELETVREAGGAG</sequence>
<accession>A0A836HB42</accession>
<keyword evidence="3" id="KW-1185">Reference proteome</keyword>
<dbReference type="PANTHER" id="PTHR35706">
    <property type="entry name" value="F14O23.11 PROTEIN"/>
    <property type="match status" value="1"/>
</dbReference>
<evidence type="ECO:0000313" key="3">
    <source>
        <dbReference type="Proteomes" id="UP000674318"/>
    </source>
</evidence>
<dbReference type="AlphaFoldDB" id="A0A836HB42"/>
<gene>
    <name evidence="2" type="ORF">JKF63_00140</name>
</gene>
<name>A0A836HB42_9TRYP</name>
<dbReference type="GeneID" id="94286269"/>
<dbReference type="EMBL" id="JAFJZO010000036">
    <property type="protein sequence ID" value="KAG5490021.1"/>
    <property type="molecule type" value="Genomic_DNA"/>
</dbReference>
<evidence type="ECO:0000313" key="2">
    <source>
        <dbReference type="EMBL" id="KAG5490021.1"/>
    </source>
</evidence>
<dbReference type="Proteomes" id="UP000674318">
    <property type="component" value="Unassembled WGS sequence"/>
</dbReference>
<organism evidence="2 3">
    <name type="scientific">Porcisia hertigi</name>
    <dbReference type="NCBI Taxonomy" id="2761500"/>
    <lineage>
        <taxon>Eukaryota</taxon>
        <taxon>Discoba</taxon>
        <taxon>Euglenozoa</taxon>
        <taxon>Kinetoplastea</taxon>
        <taxon>Metakinetoplastina</taxon>
        <taxon>Trypanosomatida</taxon>
        <taxon>Trypanosomatidae</taxon>
        <taxon>Leishmaniinae</taxon>
        <taxon>Porcisia</taxon>
    </lineage>
</organism>
<protein>
    <submittedName>
        <fullName evidence="2">Uncharacterized protein</fullName>
    </submittedName>
</protein>
<keyword evidence="1" id="KW-0175">Coiled coil</keyword>
<dbReference type="InterPro" id="IPR053325">
    <property type="entry name" value="H3-Acetyl_Activator"/>
</dbReference>